<gene>
    <name evidence="1" type="ORF">A2Z23_02925</name>
</gene>
<evidence type="ECO:0000313" key="2">
    <source>
        <dbReference type="Proteomes" id="UP000176628"/>
    </source>
</evidence>
<sequence length="169" mass="19125">MTKIASLVKINRIFYGGKMQEKEVRVEPNFVPVFEIGKPLPQEQLSGLVDYLGNEFFSTERLTVVWNLEKGLVGFRRVSEPGRGVKVIDRVKIPRKPALSIDLPADPNQHYQKLSELYTFTDNSRSWNDSITITPTPHGALEIKRVCTHRKPCPLGKKSIARRALGKIA</sequence>
<comment type="caution">
    <text evidence="1">The sequence shown here is derived from an EMBL/GenBank/DDBJ whole genome shotgun (WGS) entry which is preliminary data.</text>
</comment>
<dbReference type="EMBL" id="MFAV01000016">
    <property type="protein sequence ID" value="OGD86525.1"/>
    <property type="molecule type" value="Genomic_DNA"/>
</dbReference>
<name>A0A1F5G3Y9_9BACT</name>
<dbReference type="Proteomes" id="UP000176628">
    <property type="component" value="Unassembled WGS sequence"/>
</dbReference>
<reference evidence="1 2" key="1">
    <citation type="journal article" date="2016" name="Nat. Commun.">
        <title>Thousands of microbial genomes shed light on interconnected biogeochemical processes in an aquifer system.</title>
        <authorList>
            <person name="Anantharaman K."/>
            <person name="Brown C.T."/>
            <person name="Hug L.A."/>
            <person name="Sharon I."/>
            <person name="Castelle C.J."/>
            <person name="Probst A.J."/>
            <person name="Thomas B.C."/>
            <person name="Singh A."/>
            <person name="Wilkins M.J."/>
            <person name="Karaoz U."/>
            <person name="Brodie E.L."/>
            <person name="Williams K.H."/>
            <person name="Hubbard S.S."/>
            <person name="Banfield J.F."/>
        </authorList>
    </citation>
    <scope>NUCLEOTIDE SEQUENCE [LARGE SCALE GENOMIC DNA]</scope>
</reference>
<protein>
    <submittedName>
        <fullName evidence="1">Uncharacterized protein</fullName>
    </submittedName>
</protein>
<organism evidence="1 2">
    <name type="scientific">Candidatus Curtissbacteria bacterium RBG_16_39_7</name>
    <dbReference type="NCBI Taxonomy" id="1797707"/>
    <lineage>
        <taxon>Bacteria</taxon>
        <taxon>Candidatus Curtissiibacteriota</taxon>
    </lineage>
</organism>
<dbReference type="AlphaFoldDB" id="A0A1F5G3Y9"/>
<evidence type="ECO:0000313" key="1">
    <source>
        <dbReference type="EMBL" id="OGD86525.1"/>
    </source>
</evidence>
<accession>A0A1F5G3Y9</accession>
<proteinExistence type="predicted"/>